<dbReference type="EMBL" id="FOXH01000009">
    <property type="protein sequence ID" value="SFQ07577.1"/>
    <property type="molecule type" value="Genomic_DNA"/>
</dbReference>
<organism evidence="1 2">
    <name type="scientific">Pseudarcicella hirudinis</name>
    <dbReference type="NCBI Taxonomy" id="1079859"/>
    <lineage>
        <taxon>Bacteria</taxon>
        <taxon>Pseudomonadati</taxon>
        <taxon>Bacteroidota</taxon>
        <taxon>Cytophagia</taxon>
        <taxon>Cytophagales</taxon>
        <taxon>Flectobacillaceae</taxon>
        <taxon>Pseudarcicella</taxon>
    </lineage>
</organism>
<gene>
    <name evidence="1" type="ORF">SAMN04515674_109155</name>
</gene>
<proteinExistence type="predicted"/>
<name>A0A1I5VJU5_9BACT</name>
<dbReference type="RefSeq" id="WP_092018174.1">
    <property type="nucleotide sequence ID" value="NZ_FOXH01000009.1"/>
</dbReference>
<keyword evidence="2" id="KW-1185">Reference proteome</keyword>
<dbReference type="Proteomes" id="UP000199306">
    <property type="component" value="Unassembled WGS sequence"/>
</dbReference>
<sequence>MKNAKNFIKKVVVFSLGERCFLQKLLYLGAVILCLTIDIRAQSTYTKRIAPLTSNSSTESYYELDNRNWAQYNYLTFGSLDTYRSEDGYNAYTGLRNVGTIRANSETVDWASGHNKYGLYKRFNDLRFGYLEANGDPCSGTDECPGTASEYWLMTLLKNGNVGIGTTTPGAKLEVNGQLKISGGTPGSGKILTSDANGLASWQTLTSSSIGPLLDLGSTITGRDGNAGKIGYQTLTPDALDIVGAGTSTTNRKIKFWNEGGATFSGRVNMTQTTALMMGGGATTIAGNEQLLFGWSGSGFMHAIRSRHNSTAMVGNALDFYIWKYGTDAVNANPTQHVMTLDGNGNVGIGTTTPGAKLEVNGQLKITGGTPGNGKVLTSDANGLASWQTPTGSSSIGTLLDLGSTISGREANAGKIGYQTFTSDALDIIGAGTSGTNRKIKFWNEGGATFSGGVNMAQTTTLLKGGSNTATTGNEQLLFGFNGTANYMHAIRSRHNGGGMAGNALDFYTWKQGTDATAATPTQHVMTLDGNGRVGIGTTTPVVQLEVGKNVSNSTTLLMDVHGHAIFNNDSDSLTSVSINTDARVGNAALTVGGPTYIGGWRGIEAGAVKGDYLKKYNLWVQKGVVSEDFVYSPKTIWKDEVFQPGYLLPELPEVEKFIQEYRHLPGIPSEQEVRKDGYSSHNLNTVFLEKIEHLMLYTIEQQKKIKILEAELHMVKQLRMELEVLKEQIRK</sequence>
<dbReference type="OrthoDB" id="1163828at2"/>
<evidence type="ECO:0000313" key="1">
    <source>
        <dbReference type="EMBL" id="SFQ07577.1"/>
    </source>
</evidence>
<dbReference type="STRING" id="1079859.SAMN04515674_109155"/>
<dbReference type="AlphaFoldDB" id="A0A1I5VJU5"/>
<reference evidence="1 2" key="1">
    <citation type="submission" date="2016-10" db="EMBL/GenBank/DDBJ databases">
        <authorList>
            <person name="de Groot N.N."/>
        </authorList>
    </citation>
    <scope>NUCLEOTIDE SEQUENCE [LARGE SCALE GENOMIC DNA]</scope>
    <source>
        <strain evidence="2">E92,LMG 26720,CCM 7988</strain>
    </source>
</reference>
<accession>A0A1I5VJU5</accession>
<evidence type="ECO:0000313" key="2">
    <source>
        <dbReference type="Proteomes" id="UP000199306"/>
    </source>
</evidence>
<evidence type="ECO:0008006" key="3">
    <source>
        <dbReference type="Google" id="ProtNLM"/>
    </source>
</evidence>
<protein>
    <recommendedName>
        <fullName evidence="3">Chaperone of endosialidase</fullName>
    </recommendedName>
</protein>